<accession>A0A543HHR0</accession>
<reference evidence="2 3" key="1">
    <citation type="submission" date="2019-06" db="EMBL/GenBank/DDBJ databases">
        <title>Genome sequencing of plant associated microbes to promote plant fitness in Sorghum bicolor and Oryza sativa.</title>
        <authorList>
            <person name="Coleman-Derr D."/>
        </authorList>
    </citation>
    <scope>NUCLEOTIDE SEQUENCE [LARGE SCALE GENOMIC DNA]</scope>
    <source>
        <strain evidence="2 3">KV-663</strain>
    </source>
</reference>
<name>A0A543HHR0_9MICO</name>
<proteinExistence type="predicted"/>
<feature type="region of interest" description="Disordered" evidence="1">
    <location>
        <begin position="1"/>
        <end position="25"/>
    </location>
</feature>
<dbReference type="EMBL" id="VFPM01000003">
    <property type="protein sequence ID" value="TQM57860.1"/>
    <property type="molecule type" value="Genomic_DNA"/>
</dbReference>
<sequence>MTDAVREKGPIMSEPTAGQERQVRPSVRQAARRAALDAQAKLRAQRQERDKRLAASATEVLVALGERDAAVTRYEQRAGAALRQLLVDEHLTPAEVTQWCGPSLTRQEIARIRRLGGDLQRPDRNPARKQVGDPAPESSSGLDRPQP</sequence>
<organism evidence="2 3">
    <name type="scientific">Humibacillus xanthopallidus</name>
    <dbReference type="NCBI Taxonomy" id="412689"/>
    <lineage>
        <taxon>Bacteria</taxon>
        <taxon>Bacillati</taxon>
        <taxon>Actinomycetota</taxon>
        <taxon>Actinomycetes</taxon>
        <taxon>Micrococcales</taxon>
        <taxon>Intrasporangiaceae</taxon>
        <taxon>Humibacillus</taxon>
    </lineage>
</organism>
<protein>
    <submittedName>
        <fullName evidence="2">Uncharacterized protein</fullName>
    </submittedName>
</protein>
<dbReference type="Proteomes" id="UP000316747">
    <property type="component" value="Unassembled WGS sequence"/>
</dbReference>
<feature type="region of interest" description="Disordered" evidence="1">
    <location>
        <begin position="114"/>
        <end position="147"/>
    </location>
</feature>
<dbReference type="AlphaFoldDB" id="A0A543HHR0"/>
<gene>
    <name evidence="2" type="ORF">FBY41_3196</name>
</gene>
<evidence type="ECO:0000313" key="3">
    <source>
        <dbReference type="Proteomes" id="UP000316747"/>
    </source>
</evidence>
<evidence type="ECO:0000256" key="1">
    <source>
        <dbReference type="SAM" id="MobiDB-lite"/>
    </source>
</evidence>
<comment type="caution">
    <text evidence="2">The sequence shown here is derived from an EMBL/GenBank/DDBJ whole genome shotgun (WGS) entry which is preliminary data.</text>
</comment>
<keyword evidence="3" id="KW-1185">Reference proteome</keyword>
<evidence type="ECO:0000313" key="2">
    <source>
        <dbReference type="EMBL" id="TQM57860.1"/>
    </source>
</evidence>